<dbReference type="Gene3D" id="2.60.34.10">
    <property type="entry name" value="Substrate Binding Domain Of DNAk, Chain A, domain 1"/>
    <property type="match status" value="1"/>
</dbReference>
<evidence type="ECO:0000313" key="8">
    <source>
        <dbReference type="EMBL" id="MFL9461625.1"/>
    </source>
</evidence>
<dbReference type="InterPro" id="IPR013126">
    <property type="entry name" value="Hsp_70_fam"/>
</dbReference>
<name>A0ABW8WKX9_9CYAN</name>
<dbReference type="InterPro" id="IPR018181">
    <property type="entry name" value="Heat_shock_70_CS"/>
</dbReference>
<dbReference type="PROSITE" id="PS00329">
    <property type="entry name" value="HSP70_2"/>
    <property type="match status" value="1"/>
</dbReference>
<gene>
    <name evidence="8" type="primary">dnaK</name>
    <name evidence="8" type="ORF">AB0759_13420</name>
</gene>
<evidence type="ECO:0000256" key="3">
    <source>
        <dbReference type="ARBA" id="ARBA00022741"/>
    </source>
</evidence>
<evidence type="ECO:0000256" key="5">
    <source>
        <dbReference type="ARBA" id="ARBA00023016"/>
    </source>
</evidence>
<feature type="coiled-coil region" evidence="7">
    <location>
        <begin position="238"/>
        <end position="268"/>
    </location>
</feature>
<evidence type="ECO:0000256" key="1">
    <source>
        <dbReference type="ARBA" id="ARBA00007381"/>
    </source>
</evidence>
<keyword evidence="2" id="KW-0597">Phosphoprotein</keyword>
<keyword evidence="7" id="KW-0175">Coiled coil</keyword>
<dbReference type="RefSeq" id="WP_272900281.1">
    <property type="nucleotide sequence ID" value="NZ_JBFQGM010000004.1"/>
</dbReference>
<evidence type="ECO:0000256" key="6">
    <source>
        <dbReference type="ARBA" id="ARBA00023186"/>
    </source>
</evidence>
<dbReference type="PROSITE" id="PS01036">
    <property type="entry name" value="HSP70_3"/>
    <property type="match status" value="1"/>
</dbReference>
<dbReference type="Gene3D" id="3.30.420.40">
    <property type="match status" value="2"/>
</dbReference>
<dbReference type="Proteomes" id="UP001628874">
    <property type="component" value="Unassembled WGS sequence"/>
</dbReference>
<dbReference type="SUPFAM" id="SSF53067">
    <property type="entry name" value="Actin-like ATPase domain"/>
    <property type="match status" value="2"/>
</dbReference>
<keyword evidence="6" id="KW-0143">Chaperone</keyword>
<sequence length="493" mass="53617">MDLGTTKSIVTGISGGKPIVLENAEGFRTTPSVVAFGKNGNCLFGETAKRQAVTNPENTFYSVLRFIGRSYEEVRNEVTKVTYNVQKDNNGNVKLFCPALNKQFAPEEILAQLLCKLVEDANKKLDGSFTQIAIVVPAYFNDSQRQAVRDAGKLAGLEVLRIINETTAAALAYGFDKKSNETILVFDLGGGSFNVSVLEVGDGVFEVLATSGDTLLGGDDFDWKIVDYLANEFEVDQNIDLRKDRQALQRLIEAAQKAKTELSSATQTEINLPCIAVTQNSPKHLDRTVTRTRFEKLCSDLVDRCRVGIENVLRDAKLNKSDIDEVLLIGGSTRIPAVQEMLKNLLGKEPKQNINRDEVVALGAAIQGSVLGGAMTGILLLDVTPLSLGVETLGGSMTNIIPRNTAVPTKFVDNFSTTEDGQNNVKIHILQGDAELAKHNKSLGFSCLNGIPPASKGVPQIEVIFEINVYGFLSVSAWDKRTQTSITVNFDPQ</sequence>
<evidence type="ECO:0000313" key="9">
    <source>
        <dbReference type="Proteomes" id="UP001628874"/>
    </source>
</evidence>
<keyword evidence="3" id="KW-0547">Nucleotide-binding</keyword>
<dbReference type="Pfam" id="PF00012">
    <property type="entry name" value="HSP70"/>
    <property type="match status" value="1"/>
</dbReference>
<proteinExistence type="inferred from homology"/>
<evidence type="ECO:0000256" key="2">
    <source>
        <dbReference type="ARBA" id="ARBA00022553"/>
    </source>
</evidence>
<reference evidence="8 9" key="1">
    <citation type="submission" date="2024-07" db="EMBL/GenBank/DDBJ databases">
        <authorList>
            <person name="Tripathy S."/>
        </authorList>
    </citation>
    <scope>NUCLEOTIDE SEQUENCE [LARGE SCALE GENOMIC DNA]</scope>
    <source>
        <strain evidence="8 9">VB-61278_2</strain>
    </source>
</reference>
<accession>A0ABW8WKX9</accession>
<comment type="caution">
    <text evidence="8">The sequence shown here is derived from an EMBL/GenBank/DDBJ whole genome shotgun (WGS) entry which is preliminary data.</text>
</comment>
<keyword evidence="5" id="KW-0346">Stress response</keyword>
<keyword evidence="4" id="KW-0067">ATP-binding</keyword>
<dbReference type="CDD" id="cd10234">
    <property type="entry name" value="ASKHA_NBD_HSP70_DnaK-like"/>
    <property type="match status" value="1"/>
</dbReference>
<dbReference type="PANTHER" id="PTHR19375">
    <property type="entry name" value="HEAT SHOCK PROTEIN 70KDA"/>
    <property type="match status" value="1"/>
</dbReference>
<evidence type="ECO:0000256" key="7">
    <source>
        <dbReference type="SAM" id="Coils"/>
    </source>
</evidence>
<comment type="similarity">
    <text evidence="1">Belongs to the heat shock protein 70 family.</text>
</comment>
<dbReference type="NCBIfam" id="NF001413">
    <property type="entry name" value="PRK00290.1"/>
    <property type="match status" value="1"/>
</dbReference>
<protein>
    <submittedName>
        <fullName evidence="8">Molecular chaperone DnaK</fullName>
    </submittedName>
</protein>
<dbReference type="SUPFAM" id="SSF100920">
    <property type="entry name" value="Heat shock protein 70kD (HSP70), peptide-binding domain"/>
    <property type="match status" value="1"/>
</dbReference>
<organism evidence="8 9">
    <name type="scientific">Scytonema tolypothrichoides VB-61278_2</name>
    <dbReference type="NCBI Taxonomy" id="3232314"/>
    <lineage>
        <taxon>Bacteria</taxon>
        <taxon>Bacillati</taxon>
        <taxon>Cyanobacteriota</taxon>
        <taxon>Cyanophyceae</taxon>
        <taxon>Nostocales</taxon>
        <taxon>Scytonemataceae</taxon>
        <taxon>Scytonema</taxon>
    </lineage>
</organism>
<keyword evidence="9" id="KW-1185">Reference proteome</keyword>
<dbReference type="InterPro" id="IPR029047">
    <property type="entry name" value="HSP70_peptide-bd_sf"/>
</dbReference>
<dbReference type="EMBL" id="JBFQGM010000004">
    <property type="protein sequence ID" value="MFL9461625.1"/>
    <property type="molecule type" value="Genomic_DNA"/>
</dbReference>
<evidence type="ECO:0000256" key="4">
    <source>
        <dbReference type="ARBA" id="ARBA00022840"/>
    </source>
</evidence>
<dbReference type="PRINTS" id="PR00301">
    <property type="entry name" value="HEATSHOCK70"/>
</dbReference>
<dbReference type="InterPro" id="IPR043129">
    <property type="entry name" value="ATPase_NBD"/>
</dbReference>
<dbReference type="Gene3D" id="3.90.640.10">
    <property type="entry name" value="Actin, Chain A, domain 4"/>
    <property type="match status" value="1"/>
</dbReference>